<evidence type="ECO:0000313" key="2">
    <source>
        <dbReference type="Proteomes" id="UP000319175"/>
    </source>
</evidence>
<sequence>MNSASIMVQEYLGSLKEDRELDYLFPILLNSMGFKIIQTAKESKGQAQYGKDIIAIGKDSNGVKYRWYFELKGYSDRNINEKNYFAEDGIRESILAAKDTAFIDSSIPEFNNLPVKIILVHNGVIKPSLRVTFDGFITKNFNEGEFERWDIYQLTILFSEHLFGEYLLSDDDSVRLLKKTLAFLDTPDYDYGDFKKLVNLQFDKVFEVRGRSLKKLFATLNLLEALIFHYSVLGKNLLAAKECSKYLVLRTWRWVLNNKVEEKLAIKKEFNKLLMTQFRILSAYFKKTYPVASIENGLYSENGVFFEKIGYPLRCFEYLDDMIYYSRLREHIGKAKTNNVIKRRLRNKMKDLIIRIVENNSGCWRPLLDNHSIPIMQLFVYFVEVSSRRQEDVEFFVDYLSQVVHGIAIMKIKNDLMPEFSNSIEYLIEALSMGQKPEEYTDDSSILIATLLELTVIFKNEVIYGEIQKYLSKDMNFQIPTIDCESYNVEELLLEKHLHKEYHIEMLDKPDLDFKDFINRFKGVKAMVPIYRTDTAGYSFVRYLAHSYYKNELLPEEWRIYL</sequence>
<dbReference type="AlphaFoldDB" id="A0A501QC45"/>
<keyword evidence="2" id="KW-1185">Reference proteome</keyword>
<evidence type="ECO:0000313" key="1">
    <source>
        <dbReference type="EMBL" id="TPD69914.1"/>
    </source>
</evidence>
<comment type="caution">
    <text evidence="1">The sequence shown here is derived from an EMBL/GenBank/DDBJ whole genome shotgun (WGS) entry which is preliminary data.</text>
</comment>
<reference evidence="1 2" key="1">
    <citation type="submission" date="2019-06" db="EMBL/GenBank/DDBJ databases">
        <title>Flavobacterium sp. MaA-Y11 from geoumgang.</title>
        <authorList>
            <person name="Jeong S."/>
        </authorList>
    </citation>
    <scope>NUCLEOTIDE SEQUENCE [LARGE SCALE GENOMIC DNA]</scope>
    <source>
        <strain evidence="1 2">MaA-Y11</strain>
    </source>
</reference>
<dbReference type="Proteomes" id="UP000319175">
    <property type="component" value="Unassembled WGS sequence"/>
</dbReference>
<protein>
    <submittedName>
        <fullName evidence="1">Uncharacterized protein</fullName>
    </submittedName>
</protein>
<dbReference type="OrthoDB" id="5540856at2"/>
<dbReference type="RefSeq" id="WP_140000520.1">
    <property type="nucleotide sequence ID" value="NZ_VFJE01000053.1"/>
</dbReference>
<dbReference type="EMBL" id="VFJE01000053">
    <property type="protein sequence ID" value="TPD69914.1"/>
    <property type="molecule type" value="Genomic_DNA"/>
</dbReference>
<gene>
    <name evidence="1" type="ORF">FJA49_08385</name>
</gene>
<proteinExistence type="predicted"/>
<organism evidence="1 2">
    <name type="scientific">Flavobacterium microcysteis</name>
    <dbReference type="NCBI Taxonomy" id="2596891"/>
    <lineage>
        <taxon>Bacteria</taxon>
        <taxon>Pseudomonadati</taxon>
        <taxon>Bacteroidota</taxon>
        <taxon>Flavobacteriia</taxon>
        <taxon>Flavobacteriales</taxon>
        <taxon>Flavobacteriaceae</taxon>
        <taxon>Flavobacterium</taxon>
    </lineage>
</organism>
<accession>A0A501QC45</accession>
<name>A0A501QC45_9FLAO</name>